<dbReference type="InterPro" id="IPR013815">
    <property type="entry name" value="ATP_grasp_subdomain_1"/>
</dbReference>
<accession>A0A1B8YCI5</accession>
<dbReference type="SUPFAM" id="SSF51246">
    <property type="entry name" value="Rudiment single hybrid motif"/>
    <property type="match status" value="1"/>
</dbReference>
<dbReference type="InterPro" id="IPR011761">
    <property type="entry name" value="ATP-grasp"/>
</dbReference>
<dbReference type="EC" id="6.3.4.13" evidence="3 11"/>
<dbReference type="InterPro" id="IPR020561">
    <property type="entry name" value="PRibGlycinamid_synth_ATP-grasp"/>
</dbReference>
<keyword evidence="5 12" id="KW-0547">Nucleotide-binding</keyword>
<comment type="cofactor">
    <cofactor evidence="1">
        <name>Mn(2+)</name>
        <dbReference type="ChEBI" id="CHEBI:29035"/>
    </cofactor>
</comment>
<evidence type="ECO:0000313" key="15">
    <source>
        <dbReference type="Proteomes" id="UP000092665"/>
    </source>
</evidence>
<dbReference type="Gene3D" id="3.40.50.20">
    <property type="match status" value="1"/>
</dbReference>
<comment type="similarity">
    <text evidence="8 11">Belongs to the GARS family.</text>
</comment>
<comment type="pathway">
    <text evidence="2 11">Purine metabolism; IMP biosynthesis via de novo pathway; N(1)-(5-phospho-D-ribosyl)glycinamide from 5-phospho-alpha-D-ribose 1-diphosphate: step 2/2.</text>
</comment>
<dbReference type="HAMAP" id="MF_00138">
    <property type="entry name" value="GARS"/>
    <property type="match status" value="1"/>
</dbReference>
<dbReference type="GO" id="GO:0006189">
    <property type="term" value="P:'de novo' IMP biosynthetic process"/>
    <property type="evidence" value="ECO:0007669"/>
    <property type="project" value="UniProtKB-UniRule"/>
</dbReference>
<dbReference type="Gene3D" id="3.30.470.20">
    <property type="entry name" value="ATP-grasp fold, B domain"/>
    <property type="match status" value="1"/>
</dbReference>
<evidence type="ECO:0000313" key="14">
    <source>
        <dbReference type="EMBL" id="OCA52879.1"/>
    </source>
</evidence>
<dbReference type="SUPFAM" id="SSF56059">
    <property type="entry name" value="Glutathione synthetase ATP-binding domain-like"/>
    <property type="match status" value="1"/>
</dbReference>
<dbReference type="Gene3D" id="3.30.1490.20">
    <property type="entry name" value="ATP-grasp fold, A domain"/>
    <property type="match status" value="1"/>
</dbReference>
<dbReference type="Pfam" id="PF01071">
    <property type="entry name" value="GARS_A"/>
    <property type="match status" value="1"/>
</dbReference>
<dbReference type="NCBIfam" id="TIGR00877">
    <property type="entry name" value="purD"/>
    <property type="match status" value="1"/>
</dbReference>
<dbReference type="GO" id="GO:0009113">
    <property type="term" value="P:purine nucleobase biosynthetic process"/>
    <property type="evidence" value="ECO:0007669"/>
    <property type="project" value="InterPro"/>
</dbReference>
<dbReference type="PANTHER" id="PTHR43472:SF1">
    <property type="entry name" value="PHOSPHORIBOSYLAMINE--GLYCINE LIGASE, CHLOROPLASTIC"/>
    <property type="match status" value="1"/>
</dbReference>
<evidence type="ECO:0000256" key="5">
    <source>
        <dbReference type="ARBA" id="ARBA00022741"/>
    </source>
</evidence>
<comment type="caution">
    <text evidence="14">The sequence shown here is derived from an EMBL/GenBank/DDBJ whole genome shotgun (WGS) entry which is preliminary data.</text>
</comment>
<evidence type="ECO:0000256" key="1">
    <source>
        <dbReference type="ARBA" id="ARBA00001936"/>
    </source>
</evidence>
<dbReference type="SUPFAM" id="SSF52440">
    <property type="entry name" value="PreATP-grasp domain"/>
    <property type="match status" value="1"/>
</dbReference>
<dbReference type="Gene3D" id="3.90.600.10">
    <property type="entry name" value="Phosphoribosylglycinamide synthetase, C-terminal domain"/>
    <property type="match status" value="1"/>
</dbReference>
<dbReference type="GO" id="GO:0005524">
    <property type="term" value="F:ATP binding"/>
    <property type="evidence" value="ECO:0007669"/>
    <property type="project" value="UniProtKB-UniRule"/>
</dbReference>
<dbReference type="InterPro" id="IPR037123">
    <property type="entry name" value="PRibGlycinamide_synth_C_sf"/>
</dbReference>
<sequence length="421" mass="46033">MKILIAGSGAGAQALAWKLLQDPAVEKVWLAPGNPATSCAPGMENIPVSSGDVEGLARAALELKADFTLITPTQTLAAGVADYFKSRGLPIIAPTREASQLEWSKGFSKKFMKKYQIPTPYSAICESQEQARKFADTLPLPVVIKADGMVHGGTGVVIAQDRQHVESTLKEFFTRNVGPVLVEEFIEGEEVSYTILFDGKNYLPLAESRDYKKLLDGDKGPNTGGMGAYSPVLSSAQHEAIITQIVEPCLAALNSEGIEYTGFLYFGVMIDKKGMPSLLEINCRLGNPEVFTILERLESPLHELFILTLQKQLDKANVRWSKFVSVALQISSEGYPFTERKGDELTLPLLSEDTHIFHSSVVSDDGKLISNGGRVIALSSIALTFSEAREKLYETAKQVHFDAMHYRTDIALNINTPSECD</sequence>
<dbReference type="GO" id="GO:0004637">
    <property type="term" value="F:phosphoribosylamine-glycine ligase activity"/>
    <property type="evidence" value="ECO:0007669"/>
    <property type="project" value="UniProtKB-UniRule"/>
</dbReference>
<comment type="catalytic activity">
    <reaction evidence="11">
        <text>5-phospho-beta-D-ribosylamine + glycine + ATP = N(1)-(5-phospho-beta-D-ribosyl)glycinamide + ADP + phosphate + H(+)</text>
        <dbReference type="Rhea" id="RHEA:17453"/>
        <dbReference type="ChEBI" id="CHEBI:15378"/>
        <dbReference type="ChEBI" id="CHEBI:30616"/>
        <dbReference type="ChEBI" id="CHEBI:43474"/>
        <dbReference type="ChEBI" id="CHEBI:57305"/>
        <dbReference type="ChEBI" id="CHEBI:58681"/>
        <dbReference type="ChEBI" id="CHEBI:143788"/>
        <dbReference type="ChEBI" id="CHEBI:456216"/>
        <dbReference type="EC" id="6.3.4.13"/>
    </reaction>
</comment>
<keyword evidence="7 12" id="KW-0067">ATP-binding</keyword>
<dbReference type="AlphaFoldDB" id="A0A1B8YCI5"/>
<dbReference type="InterPro" id="IPR011054">
    <property type="entry name" value="Rudment_hybrid_motif"/>
</dbReference>
<dbReference type="SMART" id="SM01209">
    <property type="entry name" value="GARS_A"/>
    <property type="match status" value="1"/>
</dbReference>
<dbReference type="Pfam" id="PF02844">
    <property type="entry name" value="GARS_N"/>
    <property type="match status" value="1"/>
</dbReference>
<dbReference type="RefSeq" id="WP_065391813.1">
    <property type="nucleotide sequence ID" value="NZ_CAWMQN010000088.1"/>
</dbReference>
<reference evidence="15" key="1">
    <citation type="submission" date="2015-11" db="EMBL/GenBank/DDBJ databases">
        <authorList>
            <person name="Tobias N.J."/>
            <person name="Mishra B."/>
            <person name="Gupta D.K."/>
            <person name="Thines M."/>
            <person name="Stinear T.P."/>
            <person name="Bode H.B."/>
        </authorList>
    </citation>
    <scope>NUCLEOTIDE SEQUENCE [LARGE SCALE GENOMIC DNA]</scope>
    <source>
        <strain evidence="15">PB45.5</strain>
    </source>
</reference>
<evidence type="ECO:0000256" key="2">
    <source>
        <dbReference type="ARBA" id="ARBA00005174"/>
    </source>
</evidence>
<dbReference type="Proteomes" id="UP000092665">
    <property type="component" value="Unassembled WGS sequence"/>
</dbReference>
<proteinExistence type="inferred from homology"/>
<dbReference type="PATRIC" id="fig|29488.15.peg.4324"/>
<feature type="domain" description="ATP-grasp" evidence="13">
    <location>
        <begin position="109"/>
        <end position="310"/>
    </location>
</feature>
<dbReference type="UniPathway" id="UPA00074">
    <property type="reaction ID" value="UER00125"/>
</dbReference>
<evidence type="ECO:0000256" key="8">
    <source>
        <dbReference type="ARBA" id="ARBA00038345"/>
    </source>
</evidence>
<keyword evidence="15" id="KW-1185">Reference proteome</keyword>
<evidence type="ECO:0000256" key="6">
    <source>
        <dbReference type="ARBA" id="ARBA00022755"/>
    </source>
</evidence>
<keyword evidence="6 11" id="KW-0658">Purine biosynthesis</keyword>
<keyword evidence="4 11" id="KW-0436">Ligase</keyword>
<dbReference type="GO" id="GO:0046872">
    <property type="term" value="F:metal ion binding"/>
    <property type="evidence" value="ECO:0007669"/>
    <property type="project" value="InterPro"/>
</dbReference>
<dbReference type="InterPro" id="IPR000115">
    <property type="entry name" value="PRibGlycinamide_synth"/>
</dbReference>
<protein>
    <recommendedName>
        <fullName evidence="3 11">Phosphoribosylamine--glycine ligase</fullName>
        <ecNumber evidence="3 11">6.3.4.13</ecNumber>
    </recommendedName>
    <alternativeName>
        <fullName evidence="11">GARS</fullName>
    </alternativeName>
    <alternativeName>
        <fullName evidence="9 11">Glycinamide ribonucleotide synthetase</fullName>
    </alternativeName>
    <alternativeName>
        <fullName evidence="10 11">Phosphoribosylglycinamide synthetase</fullName>
    </alternativeName>
</protein>
<dbReference type="InterPro" id="IPR016185">
    <property type="entry name" value="PreATP-grasp_dom_sf"/>
</dbReference>
<dbReference type="InterPro" id="IPR020562">
    <property type="entry name" value="PRibGlycinamide_synth_N"/>
</dbReference>
<dbReference type="PANTHER" id="PTHR43472">
    <property type="entry name" value="PHOSPHORIBOSYLAMINE--GLYCINE LIGASE"/>
    <property type="match status" value="1"/>
</dbReference>
<dbReference type="InterPro" id="IPR020560">
    <property type="entry name" value="PRibGlycinamide_synth_C-dom"/>
</dbReference>
<evidence type="ECO:0000256" key="7">
    <source>
        <dbReference type="ARBA" id="ARBA00022840"/>
    </source>
</evidence>
<evidence type="ECO:0000256" key="3">
    <source>
        <dbReference type="ARBA" id="ARBA00013255"/>
    </source>
</evidence>
<organism evidence="14 15">
    <name type="scientific">Photorhabdus namnaonensis</name>
    <dbReference type="NCBI Taxonomy" id="1851568"/>
    <lineage>
        <taxon>Bacteria</taxon>
        <taxon>Pseudomonadati</taxon>
        <taxon>Pseudomonadota</taxon>
        <taxon>Gammaproteobacteria</taxon>
        <taxon>Enterobacterales</taxon>
        <taxon>Morganellaceae</taxon>
        <taxon>Photorhabdus</taxon>
    </lineage>
</organism>
<evidence type="ECO:0000256" key="12">
    <source>
        <dbReference type="PROSITE-ProRule" id="PRU00409"/>
    </source>
</evidence>
<dbReference type="PROSITE" id="PS50975">
    <property type="entry name" value="ATP_GRASP"/>
    <property type="match status" value="1"/>
</dbReference>
<dbReference type="Pfam" id="PF02843">
    <property type="entry name" value="GARS_C"/>
    <property type="match status" value="1"/>
</dbReference>
<dbReference type="SMART" id="SM01210">
    <property type="entry name" value="GARS_C"/>
    <property type="match status" value="1"/>
</dbReference>
<evidence type="ECO:0000259" key="13">
    <source>
        <dbReference type="PROSITE" id="PS50975"/>
    </source>
</evidence>
<evidence type="ECO:0000256" key="10">
    <source>
        <dbReference type="ARBA" id="ARBA00042864"/>
    </source>
</evidence>
<name>A0A1B8YCI5_9GAMM</name>
<evidence type="ECO:0000256" key="4">
    <source>
        <dbReference type="ARBA" id="ARBA00022598"/>
    </source>
</evidence>
<evidence type="ECO:0000256" key="9">
    <source>
        <dbReference type="ARBA" id="ARBA00042242"/>
    </source>
</evidence>
<gene>
    <name evidence="14" type="primary">purD_2</name>
    <name evidence="11" type="synonym">purD</name>
    <name evidence="14" type="ORF">Phpb_03931</name>
</gene>
<dbReference type="EMBL" id="LOIC01000088">
    <property type="protein sequence ID" value="OCA52879.1"/>
    <property type="molecule type" value="Genomic_DNA"/>
</dbReference>
<evidence type="ECO:0000256" key="11">
    <source>
        <dbReference type="HAMAP-Rule" id="MF_00138"/>
    </source>
</evidence>